<evidence type="ECO:0000313" key="3">
    <source>
        <dbReference type="EMBL" id="GAA5065128.1"/>
    </source>
</evidence>
<dbReference type="PANTHER" id="PTHR46268">
    <property type="entry name" value="STRESS RESPONSE PROTEIN NHAX"/>
    <property type="match status" value="1"/>
</dbReference>
<organism evidence="3 4">
    <name type="scientific">Haladaptatus pallidirubidus</name>
    <dbReference type="NCBI Taxonomy" id="1008152"/>
    <lineage>
        <taxon>Archaea</taxon>
        <taxon>Methanobacteriati</taxon>
        <taxon>Methanobacteriota</taxon>
        <taxon>Stenosarchaea group</taxon>
        <taxon>Halobacteria</taxon>
        <taxon>Halobacteriales</taxon>
        <taxon>Haladaptataceae</taxon>
        <taxon>Haladaptatus</taxon>
    </lineage>
</organism>
<accession>A0AAV3URP4</accession>
<dbReference type="Gene3D" id="3.40.50.620">
    <property type="entry name" value="HUPs"/>
    <property type="match status" value="1"/>
</dbReference>
<protein>
    <submittedName>
        <fullName evidence="3">Universal stress protein</fullName>
    </submittedName>
</protein>
<dbReference type="PANTHER" id="PTHR46268:SF24">
    <property type="entry name" value="UNIVERSAL STRESS PROTEIN"/>
    <property type="match status" value="1"/>
</dbReference>
<dbReference type="GeneID" id="68617177"/>
<dbReference type="SUPFAM" id="SSF52402">
    <property type="entry name" value="Adenine nucleotide alpha hydrolases-like"/>
    <property type="match status" value="1"/>
</dbReference>
<dbReference type="InterPro" id="IPR014729">
    <property type="entry name" value="Rossmann-like_a/b/a_fold"/>
</dbReference>
<name>A0AAV3URP4_9EURY</name>
<gene>
    <name evidence="3" type="ORF">GCM10025751_55640</name>
</gene>
<proteinExistence type="inferred from homology"/>
<evidence type="ECO:0000313" key="4">
    <source>
        <dbReference type="Proteomes" id="UP001501729"/>
    </source>
</evidence>
<keyword evidence="4" id="KW-1185">Reference proteome</keyword>
<feature type="domain" description="UspA" evidence="2">
    <location>
        <begin position="1"/>
        <end position="149"/>
    </location>
</feature>
<dbReference type="EMBL" id="BAABKX010000030">
    <property type="protein sequence ID" value="GAA5065128.1"/>
    <property type="molecule type" value="Genomic_DNA"/>
</dbReference>
<evidence type="ECO:0000259" key="2">
    <source>
        <dbReference type="Pfam" id="PF00582"/>
    </source>
</evidence>
<dbReference type="InterPro" id="IPR006016">
    <property type="entry name" value="UspA"/>
</dbReference>
<dbReference type="AlphaFoldDB" id="A0AAV3URP4"/>
<dbReference type="InterPro" id="IPR006015">
    <property type="entry name" value="Universal_stress_UspA"/>
</dbReference>
<dbReference type="Pfam" id="PF00582">
    <property type="entry name" value="Usp"/>
    <property type="match status" value="1"/>
</dbReference>
<sequence>MSEHVLVPLDGSPQADQALEYALTVPDVEINVITIINPFDVDPLTPGYQSPVGKSGMPAYSQEWYEKYWNDAEELHEQARERVEEHELPFESVIKMGDPAHQIVEYTADHDIDHIIMGTHGRTGLSHVVLGSVAEKVVHRSPVMVTVVR</sequence>
<dbReference type="Proteomes" id="UP001501729">
    <property type="component" value="Unassembled WGS sequence"/>
</dbReference>
<comment type="caution">
    <text evidence="3">The sequence shown here is derived from an EMBL/GenBank/DDBJ whole genome shotgun (WGS) entry which is preliminary data.</text>
</comment>
<comment type="similarity">
    <text evidence="1">Belongs to the universal stress protein A family.</text>
</comment>
<dbReference type="PRINTS" id="PR01438">
    <property type="entry name" value="UNVRSLSTRESS"/>
</dbReference>
<dbReference type="CDD" id="cd00293">
    <property type="entry name" value="USP-like"/>
    <property type="match status" value="1"/>
</dbReference>
<evidence type="ECO:0000256" key="1">
    <source>
        <dbReference type="ARBA" id="ARBA00008791"/>
    </source>
</evidence>
<dbReference type="RefSeq" id="WP_227779038.1">
    <property type="nucleotide sequence ID" value="NZ_BAABKX010000030.1"/>
</dbReference>
<reference evidence="3 4" key="1">
    <citation type="journal article" date="2019" name="Int. J. Syst. Evol. Microbiol.">
        <title>The Global Catalogue of Microorganisms (GCM) 10K type strain sequencing project: providing services to taxonomists for standard genome sequencing and annotation.</title>
        <authorList>
            <consortium name="The Broad Institute Genomics Platform"/>
            <consortium name="The Broad Institute Genome Sequencing Center for Infectious Disease"/>
            <person name="Wu L."/>
            <person name="Ma J."/>
        </authorList>
    </citation>
    <scope>NUCLEOTIDE SEQUENCE [LARGE SCALE GENOMIC DNA]</scope>
    <source>
        <strain evidence="3 4">JCM 17504</strain>
    </source>
</reference>